<proteinExistence type="predicted"/>
<organism evidence="2 3">
    <name type="scientific">Cucurbita argyrosperma subsp. sororia</name>
    <dbReference type="NCBI Taxonomy" id="37648"/>
    <lineage>
        <taxon>Eukaryota</taxon>
        <taxon>Viridiplantae</taxon>
        <taxon>Streptophyta</taxon>
        <taxon>Embryophyta</taxon>
        <taxon>Tracheophyta</taxon>
        <taxon>Spermatophyta</taxon>
        <taxon>Magnoliopsida</taxon>
        <taxon>eudicotyledons</taxon>
        <taxon>Gunneridae</taxon>
        <taxon>Pentapetalae</taxon>
        <taxon>rosids</taxon>
        <taxon>fabids</taxon>
        <taxon>Cucurbitales</taxon>
        <taxon>Cucurbitaceae</taxon>
        <taxon>Cucurbiteae</taxon>
        <taxon>Cucurbita</taxon>
    </lineage>
</organism>
<reference evidence="2 3" key="1">
    <citation type="journal article" date="2021" name="Hortic Res">
        <title>The domestication of Cucurbita argyrosperma as revealed by the genome of its wild relative.</title>
        <authorList>
            <person name="Barrera-Redondo J."/>
            <person name="Sanchez-de la Vega G."/>
            <person name="Aguirre-Liguori J.A."/>
            <person name="Castellanos-Morales G."/>
            <person name="Gutierrez-Guerrero Y.T."/>
            <person name="Aguirre-Dugua X."/>
            <person name="Aguirre-Planter E."/>
            <person name="Tenaillon M.I."/>
            <person name="Lira-Saade R."/>
            <person name="Eguiarte L.E."/>
        </authorList>
    </citation>
    <scope>NUCLEOTIDE SEQUENCE [LARGE SCALE GENOMIC DNA]</scope>
    <source>
        <strain evidence="2">JBR-2021</strain>
    </source>
</reference>
<keyword evidence="3" id="KW-1185">Reference proteome</keyword>
<evidence type="ECO:0000313" key="2">
    <source>
        <dbReference type="EMBL" id="KAG6573847.1"/>
    </source>
</evidence>
<sequence length="123" mass="13007">MATSRAMLNVVSSDLAMISNSSPSTVSFPVIPTPSTSTTTFDGESTPSTYEATTVVGSGSAIFMSPTSNDFVAFEVPNGMDAKPPMSNRVIRSCKPKGRMRYSAPSDRRNSLPLVSIVCSNMS</sequence>
<evidence type="ECO:0000256" key="1">
    <source>
        <dbReference type="SAM" id="MobiDB-lite"/>
    </source>
</evidence>
<feature type="non-terminal residue" evidence="2">
    <location>
        <position position="1"/>
    </location>
</feature>
<dbReference type="Proteomes" id="UP000685013">
    <property type="component" value="Chromosome 18"/>
</dbReference>
<comment type="caution">
    <text evidence="2">The sequence shown here is derived from an EMBL/GenBank/DDBJ whole genome shotgun (WGS) entry which is preliminary data.</text>
</comment>
<feature type="region of interest" description="Disordered" evidence="1">
    <location>
        <begin position="21"/>
        <end position="47"/>
    </location>
</feature>
<dbReference type="EMBL" id="JAGKQH010000018">
    <property type="protein sequence ID" value="KAG6573847.1"/>
    <property type="molecule type" value="Genomic_DNA"/>
</dbReference>
<dbReference type="AlphaFoldDB" id="A0AAV6M2W3"/>
<gene>
    <name evidence="2" type="ORF">SDJN03_27734</name>
</gene>
<name>A0AAV6M2W3_9ROSI</name>
<feature type="compositionally biased region" description="Low complexity" evidence="1">
    <location>
        <begin position="21"/>
        <end position="41"/>
    </location>
</feature>
<accession>A0AAV6M2W3</accession>
<evidence type="ECO:0000313" key="3">
    <source>
        <dbReference type="Proteomes" id="UP000685013"/>
    </source>
</evidence>
<protein>
    <submittedName>
        <fullName evidence="2">Uncharacterized protein</fullName>
    </submittedName>
</protein>